<dbReference type="Gene3D" id="2.180.10.10">
    <property type="entry name" value="RHS repeat-associated core"/>
    <property type="match status" value="1"/>
</dbReference>
<evidence type="ECO:0000259" key="2">
    <source>
        <dbReference type="Pfam" id="PF25023"/>
    </source>
</evidence>
<evidence type="ECO:0000313" key="4">
    <source>
        <dbReference type="Proteomes" id="UP000475582"/>
    </source>
</evidence>
<dbReference type="RefSeq" id="WP_155466539.1">
    <property type="nucleotide sequence ID" value="NZ_WNKY01000036.1"/>
</dbReference>
<dbReference type="NCBIfam" id="TIGR03696">
    <property type="entry name" value="Rhs_assc_core"/>
    <property type="match status" value="1"/>
</dbReference>
<dbReference type="Pfam" id="PF05593">
    <property type="entry name" value="RHS_repeat"/>
    <property type="match status" value="1"/>
</dbReference>
<organism evidence="3 4">
    <name type="scientific">Duganella radicis</name>
    <dbReference type="NCBI Taxonomy" id="551988"/>
    <lineage>
        <taxon>Bacteria</taxon>
        <taxon>Pseudomonadati</taxon>
        <taxon>Pseudomonadota</taxon>
        <taxon>Betaproteobacteria</taxon>
        <taxon>Burkholderiales</taxon>
        <taxon>Oxalobacteraceae</taxon>
        <taxon>Telluria group</taxon>
        <taxon>Duganella</taxon>
    </lineage>
</organism>
<dbReference type="Pfam" id="PF25023">
    <property type="entry name" value="TEN_YD-shell"/>
    <property type="match status" value="1"/>
</dbReference>
<accession>A0A6L6PPK4</accession>
<dbReference type="InterPro" id="IPR050708">
    <property type="entry name" value="T6SS_VgrG/RHS"/>
</dbReference>
<feature type="domain" description="Teneurin-like YD-shell" evidence="2">
    <location>
        <begin position="375"/>
        <end position="658"/>
    </location>
</feature>
<evidence type="ECO:0000313" key="3">
    <source>
        <dbReference type="EMBL" id="MTV40551.1"/>
    </source>
</evidence>
<dbReference type="OrthoDB" id="8552614at2"/>
<dbReference type="NCBIfam" id="TIGR01643">
    <property type="entry name" value="YD_repeat_2x"/>
    <property type="match status" value="3"/>
</dbReference>
<dbReference type="InterPro" id="IPR006530">
    <property type="entry name" value="YD"/>
</dbReference>
<dbReference type="Proteomes" id="UP000475582">
    <property type="component" value="Unassembled WGS sequence"/>
</dbReference>
<evidence type="ECO:0000256" key="1">
    <source>
        <dbReference type="ARBA" id="ARBA00022737"/>
    </source>
</evidence>
<comment type="caution">
    <text evidence="3">The sequence shown here is derived from an EMBL/GenBank/DDBJ whole genome shotgun (WGS) entry which is preliminary data.</text>
</comment>
<keyword evidence="1" id="KW-0677">Repeat</keyword>
<dbReference type="EMBL" id="WNKY01000036">
    <property type="protein sequence ID" value="MTV40551.1"/>
    <property type="molecule type" value="Genomic_DNA"/>
</dbReference>
<dbReference type="InterPro" id="IPR056823">
    <property type="entry name" value="TEN-like_YD-shell"/>
</dbReference>
<dbReference type="InterPro" id="IPR022385">
    <property type="entry name" value="Rhs_assc_core"/>
</dbReference>
<name>A0A6L6PPK4_9BURK</name>
<reference evidence="3 4" key="1">
    <citation type="submission" date="2019-11" db="EMBL/GenBank/DDBJ databases">
        <title>Type strains purchased from KCTC, JCM and DSMZ.</title>
        <authorList>
            <person name="Lu H."/>
        </authorList>
    </citation>
    <scope>NUCLEOTIDE SEQUENCE [LARGE SCALE GENOMIC DNA]</scope>
    <source>
        <strain evidence="3 4">KCTC 22382</strain>
    </source>
</reference>
<dbReference type="AlphaFoldDB" id="A0A6L6PPK4"/>
<protein>
    <recommendedName>
        <fullName evidence="2">Teneurin-like YD-shell domain-containing protein</fullName>
    </recommendedName>
</protein>
<dbReference type="InterPro" id="IPR031325">
    <property type="entry name" value="RHS_repeat"/>
</dbReference>
<gene>
    <name evidence="3" type="ORF">GM676_23615</name>
</gene>
<keyword evidence="4" id="KW-1185">Reference proteome</keyword>
<dbReference type="PANTHER" id="PTHR32305:SF15">
    <property type="entry name" value="PROTEIN RHSA-RELATED"/>
    <property type="match status" value="1"/>
</dbReference>
<dbReference type="PANTHER" id="PTHR32305">
    <property type="match status" value="1"/>
</dbReference>
<proteinExistence type="predicted"/>
<sequence length="1094" mass="119594">MWNSRLHVQRAGASRSKNIGKKMNYSKFQAVVKPSIICVALMLSLVGAAQGNTLKRTSSQTYYANGQLFTTYVEPDDVRVKLATTYAYDIRGNLNNTTITSGATGNAAITTRGVSTNYGTYAQFPLTSTDSLNQKTSRSYISDFGVIQSYTAPSSDIYRYTYDSFGRKSAAYPPAGVTYRGWVYSYCVGVNNGTATCPANAAYVIQRSVNSDAAINLEPWQKTYFDLAEREVRSETQGFDGTSVIRKDTEYDELGRVYRSSRPYYANQPQQWTYFEYDDLNRVTKTTGPDGAVVTTEYDGLTTKVTNPLRQTRTTIKNNVGLIAQVEDAVGSTLKYEYDAHGNLSKTTDPKGNVTQMTYDAYGHKTSMIDPDLGTWLYEYNAVGALVKQTSPKGQVTTYAYDVLGRLTSRTEPDLTSTWAYDDCRAGSLCHVKSDNGYVKDLTYNSLGDVTTEAINTSATERYIASRSFDANLRLDTMTYPTGLKIKFIYTSNGYVKELRNADTSALYWQANAMDAEGHLTQQTYGNNVVTQQVFDPATGRTKTIAAGAGNTVQNLSFTYDVNGNVLTRADANQSLSESFLYDTLNRLTSNTVNSSGAGVVTQTYGYDSIGNITSRSDTGTYTYGAVNLRPHAVDHIAMVDGGTRQYSYDAVGNLIQEVQRDASNNVIPAKGRTETWTSFNMPLTLSSQASTASFVYGPDHQRIKMTADGTTTTYINPGNAGGLLYEKDVKSNGTVEHRHFVTAGGGVVALIKQSGTGDKTVLYMHRDHLGSTTTVTNASGAVIERMAYEPFGKRRTPAGVMDPNNVIAGVNTDRGYTNHEHLDGLDLIHMNGRVYDPSTGRFLSADPGVPYPTDLQSYNRYSYTRNNPLVMVDPSGFDDEEVVDDHKKVNCACSSSGVEREQFGDVKDSAARLGADRLEKVTDEDGKLIEVPVVEVPGDRSAGDSWRVTPADRVVGNMLLIASNGVPVGRVLNVAGDAIKFLNSSRKTTTLFRAVSPEEFNALIKSKKFSFGPNGSEMKQFGFSLDEVVKFADFASDYAAVIKIEVKTSVLSNFSVTLGKIDPFIFKSGVVTVNGQAGINILNKAVKSIEHAF</sequence>